<dbReference type="PATRIC" id="fig|1502723.3.peg.7177"/>
<accession>A0A0D8B5E7</accession>
<evidence type="ECO:0000256" key="1">
    <source>
        <dbReference type="ARBA" id="ARBA00022679"/>
    </source>
</evidence>
<feature type="binding site" evidence="9">
    <location>
        <position position="248"/>
    </location>
    <ligand>
        <name>K(+)</name>
        <dbReference type="ChEBI" id="CHEBI:29103"/>
    </ligand>
</feature>
<evidence type="ECO:0000313" key="12">
    <source>
        <dbReference type="Proteomes" id="UP000032545"/>
    </source>
</evidence>
<feature type="binding site" evidence="9">
    <location>
        <begin position="253"/>
        <end position="254"/>
    </location>
    <ligand>
        <name>ATP</name>
        <dbReference type="ChEBI" id="CHEBI:30616"/>
    </ligand>
</feature>
<feature type="active site" description="Proton acceptor" evidence="9">
    <location>
        <position position="254"/>
    </location>
</feature>
<feature type="binding site" evidence="9">
    <location>
        <position position="287"/>
    </location>
    <ligand>
        <name>K(+)</name>
        <dbReference type="ChEBI" id="CHEBI:29103"/>
    </ligand>
</feature>
<comment type="caution">
    <text evidence="11">The sequence shown here is derived from an EMBL/GenBank/DDBJ whole genome shotgun (WGS) entry which is preliminary data.</text>
</comment>
<dbReference type="GO" id="GO:0019303">
    <property type="term" value="P:D-ribose catabolic process"/>
    <property type="evidence" value="ECO:0007669"/>
    <property type="project" value="UniProtKB-UniPathway"/>
</dbReference>
<dbReference type="EC" id="2.7.1.229" evidence="9"/>
<comment type="subunit">
    <text evidence="9">Homodimer.</text>
</comment>
<evidence type="ECO:0000256" key="5">
    <source>
        <dbReference type="ARBA" id="ARBA00022840"/>
    </source>
</evidence>
<keyword evidence="7 9" id="KW-0630">Potassium</keyword>
<keyword evidence="5 9" id="KW-0067">ATP-binding</keyword>
<dbReference type="UniPathway" id="UPA00916">
    <property type="reaction ID" value="UER00889"/>
</dbReference>
<dbReference type="GO" id="GO:0046872">
    <property type="term" value="F:metal ion binding"/>
    <property type="evidence" value="ECO:0007669"/>
    <property type="project" value="UniProtKB-KW"/>
</dbReference>
<sequence length="302" mass="31068">MTDTVCVVGSLMMDLITYATRRPLPGETLVGDDFTMTPGGKGFNQAVAAARAGSRTSLVGRVGADQFGSIFRQALAEEEIDTTHLHGAEQDGTGVGLPVVERGGQNSIIIVPRANASVTAADVAAARSAITAADVLLLQLELPLDAVWQAARIARSAGVKVILNPAPAAALPADLLSLVDYFVPNEVEVCLYAEGEVMAERLDDLASRFPRMNVVVTWGERGVIGRLVGDDGVALSLREPAPVVNAVDTVGAGDVFCGYLAAGLAHGVPPAAAIRSAVSAASLAVTRTGSGLSAPYAKEIQA</sequence>
<dbReference type="Proteomes" id="UP000032545">
    <property type="component" value="Unassembled WGS sequence"/>
</dbReference>
<keyword evidence="9" id="KW-0963">Cytoplasm</keyword>
<feature type="binding site" evidence="9">
    <location>
        <position position="293"/>
    </location>
    <ligand>
        <name>K(+)</name>
        <dbReference type="ChEBI" id="CHEBI:29103"/>
    </ligand>
</feature>
<protein>
    <recommendedName>
        <fullName evidence="9">Deoxyribokinase</fullName>
        <shortName evidence="9">dRK</shortName>
        <ecNumber evidence="9">2.7.1.229</ecNumber>
    </recommendedName>
    <alternativeName>
        <fullName evidence="9">ATP:2-deoxy-D-ribose 5-phosphotransferase</fullName>
    </alternativeName>
</protein>
<feature type="binding site" evidence="9">
    <location>
        <position position="185"/>
    </location>
    <ligand>
        <name>ATP</name>
        <dbReference type="ChEBI" id="CHEBI:30616"/>
    </ligand>
</feature>
<dbReference type="Gene3D" id="3.40.1190.20">
    <property type="match status" value="1"/>
</dbReference>
<comment type="function">
    <text evidence="9">Catalyzes the ATP-dependent phosphorylation of 2-deoxy-D-ribose to 2-deoxy-D-ribose 5-phosphate (dRib-5P), allowing the use of deoxyribose as the sole carbon source.</text>
</comment>
<comment type="caution">
    <text evidence="9">Lacks conserved residue(s) required for the propagation of feature annotation.</text>
</comment>
<feature type="binding site" evidence="9">
    <location>
        <position position="250"/>
    </location>
    <ligand>
        <name>K(+)</name>
        <dbReference type="ChEBI" id="CHEBI:29103"/>
    </ligand>
</feature>
<dbReference type="InterPro" id="IPR029056">
    <property type="entry name" value="Ribokinase-like"/>
</dbReference>
<dbReference type="GO" id="GO:0004747">
    <property type="term" value="F:ribokinase activity"/>
    <property type="evidence" value="ECO:0007669"/>
    <property type="project" value="InterPro"/>
</dbReference>
<keyword evidence="4 9" id="KW-0418">Kinase</keyword>
<dbReference type="Pfam" id="PF00294">
    <property type="entry name" value="PfkB"/>
    <property type="match status" value="1"/>
</dbReference>
<feature type="site" description="Important for substrate specificity" evidence="9">
    <location>
        <position position="12"/>
    </location>
</feature>
<evidence type="ECO:0000313" key="11">
    <source>
        <dbReference type="EMBL" id="KJE19518.1"/>
    </source>
</evidence>
<dbReference type="InterPro" id="IPR011611">
    <property type="entry name" value="PfkB_dom"/>
</dbReference>
<feature type="binding site" evidence="9">
    <location>
        <begin position="40"/>
        <end position="44"/>
    </location>
    <ligand>
        <name>substrate</name>
    </ligand>
</feature>
<keyword evidence="2 9" id="KW-0479">Metal-binding</keyword>
<gene>
    <name evidence="9" type="primary">deoK</name>
    <name evidence="11" type="ORF">FF36_06207</name>
</gene>
<evidence type="ECO:0000256" key="6">
    <source>
        <dbReference type="ARBA" id="ARBA00022842"/>
    </source>
</evidence>
<keyword evidence="3 9" id="KW-0547">Nucleotide-binding</keyword>
<proteinExistence type="inferred from homology"/>
<dbReference type="CDD" id="cd01174">
    <property type="entry name" value="ribokinase"/>
    <property type="match status" value="1"/>
</dbReference>
<name>A0A0D8B5E7_9ACTN</name>
<dbReference type="EMBL" id="JYFN01000100">
    <property type="protein sequence ID" value="KJE19518.1"/>
    <property type="molecule type" value="Genomic_DNA"/>
</dbReference>
<feature type="domain" description="Carbohydrate kinase PfkB" evidence="10">
    <location>
        <begin position="4"/>
        <end position="295"/>
    </location>
</feature>
<dbReference type="GO" id="GO:0005524">
    <property type="term" value="F:ATP binding"/>
    <property type="evidence" value="ECO:0007669"/>
    <property type="project" value="UniProtKB-UniRule"/>
</dbReference>
<feature type="binding site" evidence="9">
    <location>
        <begin position="217"/>
        <end position="222"/>
    </location>
    <ligand>
        <name>ATP</name>
        <dbReference type="ChEBI" id="CHEBI:30616"/>
    </ligand>
</feature>
<keyword evidence="8 9" id="KW-0119">Carbohydrate metabolism</keyword>
<dbReference type="SUPFAM" id="SSF53613">
    <property type="entry name" value="Ribokinase-like"/>
    <property type="match status" value="1"/>
</dbReference>
<keyword evidence="12" id="KW-1185">Reference proteome</keyword>
<dbReference type="InterPro" id="IPR002139">
    <property type="entry name" value="Ribo/fructo_kinase"/>
</dbReference>
<feature type="binding site" evidence="9">
    <location>
        <position position="284"/>
    </location>
    <ligand>
        <name>K(+)</name>
        <dbReference type="ChEBI" id="CHEBI:29103"/>
    </ligand>
</feature>
<dbReference type="PANTHER" id="PTHR10584">
    <property type="entry name" value="SUGAR KINASE"/>
    <property type="match status" value="1"/>
</dbReference>
<dbReference type="PANTHER" id="PTHR10584:SF166">
    <property type="entry name" value="RIBOKINASE"/>
    <property type="match status" value="1"/>
</dbReference>
<dbReference type="RefSeq" id="WP_199865556.1">
    <property type="nucleotide sequence ID" value="NZ_JYFN01000100.1"/>
</dbReference>
<reference evidence="12" key="1">
    <citation type="submission" date="2015-02" db="EMBL/GenBank/DDBJ databases">
        <title>Draft Genome of Frankia sp. CpI1-S.</title>
        <authorList>
            <person name="Oshone R.T."/>
            <person name="Ngom M."/>
            <person name="Ghodhbane-Gtari F."/>
            <person name="Gtari M."/>
            <person name="Morris K."/>
            <person name="Thomas K."/>
            <person name="Sen A."/>
            <person name="Tisa L.S."/>
        </authorList>
    </citation>
    <scope>NUCLEOTIDE SEQUENCE [LARGE SCALE GENOMIC DNA]</scope>
    <source>
        <strain evidence="12">CpI1-S</strain>
    </source>
</reference>
<dbReference type="PRINTS" id="PR00990">
    <property type="entry name" value="RIBOKINASE"/>
</dbReference>
<evidence type="ECO:0000259" key="10">
    <source>
        <dbReference type="Pfam" id="PF00294"/>
    </source>
</evidence>
<dbReference type="HAMAP" id="MF_01987">
    <property type="entry name" value="Ribokinase"/>
    <property type="match status" value="1"/>
</dbReference>
<reference evidence="11 12" key="2">
    <citation type="journal article" date="2016" name="Genome Announc.">
        <title>Permanent Draft Genome Sequences for Two Variants of Frankia sp. Strain CpI1, the First Frankia Strain Isolated from Root Nodules of Comptonia peregrina.</title>
        <authorList>
            <person name="Oshone R."/>
            <person name="Hurst S.G.IV."/>
            <person name="Abebe-Akele F."/>
            <person name="Simpson S."/>
            <person name="Morris K."/>
            <person name="Thomas W.K."/>
            <person name="Tisa L.S."/>
        </authorList>
    </citation>
    <scope>NUCLEOTIDE SEQUENCE [LARGE SCALE GENOMIC DNA]</scope>
    <source>
        <strain evidence="12">CpI1-S</strain>
    </source>
</reference>
<comment type="cofactor">
    <cofactor evidence="9">
        <name>Mg(2+)</name>
        <dbReference type="ChEBI" id="CHEBI:18420"/>
    </cofactor>
</comment>
<comment type="catalytic activity">
    <reaction evidence="9">
        <text>2-deoxy-D-ribose + ATP = 2-deoxy-D-ribose 5-phosphate + ADP + H(+)</text>
        <dbReference type="Rhea" id="RHEA:30871"/>
        <dbReference type="ChEBI" id="CHEBI:15378"/>
        <dbReference type="ChEBI" id="CHEBI:30616"/>
        <dbReference type="ChEBI" id="CHEBI:62877"/>
        <dbReference type="ChEBI" id="CHEBI:90761"/>
        <dbReference type="ChEBI" id="CHEBI:456216"/>
        <dbReference type="EC" id="2.7.1.229"/>
    </reaction>
</comment>
<evidence type="ECO:0000256" key="7">
    <source>
        <dbReference type="ARBA" id="ARBA00022958"/>
    </source>
</evidence>
<dbReference type="GO" id="GO:0005829">
    <property type="term" value="C:cytosol"/>
    <property type="evidence" value="ECO:0007669"/>
    <property type="project" value="TreeGrafter"/>
</dbReference>
<feature type="binding site" evidence="9">
    <location>
        <begin position="12"/>
        <end position="14"/>
    </location>
    <ligand>
        <name>substrate</name>
    </ligand>
</feature>
<comment type="similarity">
    <text evidence="9">Belongs to the carbohydrate kinase PfkB family. Deoxyribokinase subfamily.</text>
</comment>
<evidence type="ECO:0000256" key="8">
    <source>
        <dbReference type="ARBA" id="ARBA00023277"/>
    </source>
</evidence>
<feature type="binding site" evidence="9">
    <location>
        <position position="254"/>
    </location>
    <ligand>
        <name>substrate</name>
    </ligand>
</feature>
<evidence type="ECO:0000256" key="2">
    <source>
        <dbReference type="ARBA" id="ARBA00022723"/>
    </source>
</evidence>
<evidence type="ECO:0000256" key="4">
    <source>
        <dbReference type="ARBA" id="ARBA00022777"/>
    </source>
</evidence>
<organism evidence="11 12">
    <name type="scientific">Frankia torreyi</name>
    <dbReference type="NCBI Taxonomy" id="1856"/>
    <lineage>
        <taxon>Bacteria</taxon>
        <taxon>Bacillati</taxon>
        <taxon>Actinomycetota</taxon>
        <taxon>Actinomycetes</taxon>
        <taxon>Frankiales</taxon>
        <taxon>Frankiaceae</taxon>
        <taxon>Frankia</taxon>
    </lineage>
</organism>
<feature type="binding site" evidence="9">
    <location>
        <position position="289"/>
    </location>
    <ligand>
        <name>K(+)</name>
        <dbReference type="ChEBI" id="CHEBI:29103"/>
    </ligand>
</feature>
<dbReference type="AlphaFoldDB" id="A0A0D8B5E7"/>
<evidence type="ECO:0000256" key="3">
    <source>
        <dbReference type="ARBA" id="ARBA00022741"/>
    </source>
</evidence>
<keyword evidence="6 9" id="KW-0460">Magnesium</keyword>
<feature type="binding site" evidence="9">
    <location>
        <position position="141"/>
    </location>
    <ligand>
        <name>substrate</name>
    </ligand>
</feature>
<comment type="subcellular location">
    <subcellularLocation>
        <location evidence="9">Cytoplasm</location>
    </subcellularLocation>
</comment>
<evidence type="ECO:0000256" key="9">
    <source>
        <dbReference type="HAMAP-Rule" id="MF_01987"/>
    </source>
</evidence>
<dbReference type="InterPro" id="IPR011877">
    <property type="entry name" value="Ribokinase"/>
</dbReference>
<keyword evidence="1 9" id="KW-0808">Transferase</keyword>